<evidence type="ECO:0000313" key="1">
    <source>
        <dbReference type="EMBL" id="KAI4818032.1"/>
    </source>
</evidence>
<feature type="non-terminal residue" evidence="1">
    <location>
        <position position="104"/>
    </location>
</feature>
<accession>A0ACB9WXE8</accession>
<protein>
    <submittedName>
        <fullName evidence="1">Uncharacterized protein</fullName>
    </submittedName>
</protein>
<keyword evidence="2" id="KW-1185">Reference proteome</keyword>
<comment type="caution">
    <text evidence="1">The sequence shown here is derived from an EMBL/GenBank/DDBJ whole genome shotgun (WGS) entry which is preliminary data.</text>
</comment>
<dbReference type="Proteomes" id="UP001057452">
    <property type="component" value="Chromosome 11"/>
</dbReference>
<reference evidence="1" key="1">
    <citation type="submission" date="2022-05" db="EMBL/GenBank/DDBJ databases">
        <title>Chromosome-level genome of Chaenocephalus aceratus.</title>
        <authorList>
            <person name="Park H."/>
        </authorList>
    </citation>
    <scope>NUCLEOTIDE SEQUENCE</scope>
    <source>
        <strain evidence="1">KU_202001</strain>
    </source>
</reference>
<proteinExistence type="predicted"/>
<feature type="non-terminal residue" evidence="1">
    <location>
        <position position="1"/>
    </location>
</feature>
<organism evidence="1 2">
    <name type="scientific">Chaenocephalus aceratus</name>
    <name type="common">Blackfin icefish</name>
    <name type="synonym">Chaenichthys aceratus</name>
    <dbReference type="NCBI Taxonomy" id="36190"/>
    <lineage>
        <taxon>Eukaryota</taxon>
        <taxon>Metazoa</taxon>
        <taxon>Chordata</taxon>
        <taxon>Craniata</taxon>
        <taxon>Vertebrata</taxon>
        <taxon>Euteleostomi</taxon>
        <taxon>Actinopterygii</taxon>
        <taxon>Neopterygii</taxon>
        <taxon>Teleostei</taxon>
        <taxon>Neoteleostei</taxon>
        <taxon>Acanthomorphata</taxon>
        <taxon>Eupercaria</taxon>
        <taxon>Perciformes</taxon>
        <taxon>Notothenioidei</taxon>
        <taxon>Channichthyidae</taxon>
        <taxon>Chaenocephalus</taxon>
    </lineage>
</organism>
<evidence type="ECO:0000313" key="2">
    <source>
        <dbReference type="Proteomes" id="UP001057452"/>
    </source>
</evidence>
<gene>
    <name evidence="1" type="ORF">KUCAC02_011398</name>
</gene>
<name>A0ACB9WXE8_CHAAC</name>
<sequence>PSPLVPREQCSVCGVTGSGARGWRRLYRVEVGGLSHHRCIKYKAKDGRPVNQALQLHPDGHLSPSLQLTWISTRHTLTIRVGVKSPSCAGLQRSHKVIPATERQ</sequence>
<dbReference type="EMBL" id="CM043795">
    <property type="protein sequence ID" value="KAI4818032.1"/>
    <property type="molecule type" value="Genomic_DNA"/>
</dbReference>